<keyword evidence="2" id="KW-1185">Reference proteome</keyword>
<dbReference type="Pfam" id="PF02992">
    <property type="entry name" value="Transposase_21"/>
    <property type="match status" value="1"/>
</dbReference>
<proteinExistence type="predicted"/>
<organism evidence="1 2">
    <name type="scientific">Gigaspora margarita</name>
    <dbReference type="NCBI Taxonomy" id="4874"/>
    <lineage>
        <taxon>Eukaryota</taxon>
        <taxon>Fungi</taxon>
        <taxon>Fungi incertae sedis</taxon>
        <taxon>Mucoromycota</taxon>
        <taxon>Glomeromycotina</taxon>
        <taxon>Glomeromycetes</taxon>
        <taxon>Diversisporales</taxon>
        <taxon>Gigasporaceae</taxon>
        <taxon>Gigaspora</taxon>
    </lineage>
</organism>
<gene>
    <name evidence="1" type="ORF">GMARGA_LOCUS40270</name>
</gene>
<accession>A0ABN7X8A1</accession>
<protein>
    <submittedName>
        <fullName evidence="1">46217_t:CDS:1</fullName>
    </submittedName>
</protein>
<dbReference type="Proteomes" id="UP000789901">
    <property type="component" value="Unassembled WGS sequence"/>
</dbReference>
<dbReference type="InterPro" id="IPR004242">
    <property type="entry name" value="Transposase_21"/>
</dbReference>
<evidence type="ECO:0000313" key="1">
    <source>
        <dbReference type="EMBL" id="CAG8850549.1"/>
    </source>
</evidence>
<sequence length="276" mass="32102">MCPNCGEPHYISEQIPKKAQKSVAYFSVIDSLRMHYKDSLRAKILQYRHKYISREDYKSENSIIGNIFDGNQYKSLVALGLFTDLCDIALIASTDGYQLFKKKQYDCWIILLLNANLPPDQRVKKENLMITAIISGSKSPKNFNSFLQPLVDELKCLEARHVYFPLSLPKGYNGKIYNPNKLLMHSHTSYLQNIKVLENKKRETGLNGHSVLFELRSISFPASFPIDIMHSLFENIAQHMFRHFNGKFFSNEKLNNAEYKITINHWNEIKRIVEFN</sequence>
<comment type="caution">
    <text evidence="1">The sequence shown here is derived from an EMBL/GenBank/DDBJ whole genome shotgun (WGS) entry which is preliminary data.</text>
</comment>
<evidence type="ECO:0000313" key="2">
    <source>
        <dbReference type="Proteomes" id="UP000789901"/>
    </source>
</evidence>
<name>A0ABN7X8A1_GIGMA</name>
<dbReference type="EMBL" id="CAJVQB010101651">
    <property type="protein sequence ID" value="CAG8850549.1"/>
    <property type="molecule type" value="Genomic_DNA"/>
</dbReference>
<reference evidence="1 2" key="1">
    <citation type="submission" date="2021-06" db="EMBL/GenBank/DDBJ databases">
        <authorList>
            <person name="Kallberg Y."/>
            <person name="Tangrot J."/>
            <person name="Rosling A."/>
        </authorList>
    </citation>
    <scope>NUCLEOTIDE SEQUENCE [LARGE SCALE GENOMIC DNA]</scope>
    <source>
        <strain evidence="1 2">120-4 pot B 10/14</strain>
    </source>
</reference>